<reference evidence="2 3" key="1">
    <citation type="submission" date="2022-01" db="EMBL/GenBank/DDBJ databases">
        <authorList>
            <person name="Xiong W."/>
            <person name="Schranz E."/>
        </authorList>
    </citation>
    <scope>NUCLEOTIDE SEQUENCE [LARGE SCALE GENOMIC DNA]</scope>
</reference>
<comment type="caution">
    <text evidence="2">The sequence shown here is derived from an EMBL/GenBank/DDBJ whole genome shotgun (WGS) entry which is preliminary data.</text>
</comment>
<sequence length="96" mass="10927">MSVSNDELMKKLEEFMIQQTQNTNELKTSTNDLKAAVETLQSKKAAIEDGLQAQSQNKTYKQGEDQDSEDICFEGGEIRGSTRTRSRKGPRVDFWH</sequence>
<feature type="region of interest" description="Disordered" evidence="1">
    <location>
        <begin position="51"/>
        <end position="96"/>
    </location>
</feature>
<accession>A0AAU9NUX5</accession>
<dbReference type="AlphaFoldDB" id="A0AAU9NUX5"/>
<dbReference type="Proteomes" id="UP001157418">
    <property type="component" value="Unassembled WGS sequence"/>
</dbReference>
<evidence type="ECO:0000313" key="3">
    <source>
        <dbReference type="Proteomes" id="UP001157418"/>
    </source>
</evidence>
<gene>
    <name evidence="2" type="ORF">LVIROSA_LOCUS27668</name>
</gene>
<proteinExistence type="predicted"/>
<keyword evidence="3" id="KW-1185">Reference proteome</keyword>
<dbReference type="EMBL" id="CAKMRJ010005412">
    <property type="protein sequence ID" value="CAH1441621.1"/>
    <property type="molecule type" value="Genomic_DNA"/>
</dbReference>
<evidence type="ECO:0000256" key="1">
    <source>
        <dbReference type="SAM" id="MobiDB-lite"/>
    </source>
</evidence>
<name>A0AAU9NUX5_9ASTR</name>
<organism evidence="2 3">
    <name type="scientific">Lactuca virosa</name>
    <dbReference type="NCBI Taxonomy" id="75947"/>
    <lineage>
        <taxon>Eukaryota</taxon>
        <taxon>Viridiplantae</taxon>
        <taxon>Streptophyta</taxon>
        <taxon>Embryophyta</taxon>
        <taxon>Tracheophyta</taxon>
        <taxon>Spermatophyta</taxon>
        <taxon>Magnoliopsida</taxon>
        <taxon>eudicotyledons</taxon>
        <taxon>Gunneridae</taxon>
        <taxon>Pentapetalae</taxon>
        <taxon>asterids</taxon>
        <taxon>campanulids</taxon>
        <taxon>Asterales</taxon>
        <taxon>Asteraceae</taxon>
        <taxon>Cichorioideae</taxon>
        <taxon>Cichorieae</taxon>
        <taxon>Lactucinae</taxon>
        <taxon>Lactuca</taxon>
    </lineage>
</organism>
<protein>
    <submittedName>
        <fullName evidence="2">Uncharacterized protein</fullName>
    </submittedName>
</protein>
<evidence type="ECO:0000313" key="2">
    <source>
        <dbReference type="EMBL" id="CAH1441621.1"/>
    </source>
</evidence>